<dbReference type="SUPFAM" id="SSF53697">
    <property type="entry name" value="SIS domain"/>
    <property type="match status" value="1"/>
</dbReference>
<dbReference type="Gene3D" id="3.40.50.10490">
    <property type="entry name" value="Glucose-6-phosphate isomerase like protein, domain 1"/>
    <property type="match status" value="2"/>
</dbReference>
<gene>
    <name evidence="5" type="ORF">A2845_04375</name>
</gene>
<keyword evidence="2 4" id="KW-0324">Glycolysis</keyword>
<dbReference type="GO" id="GO:0004347">
    <property type="term" value="F:glucose-6-phosphate isomerase activity"/>
    <property type="evidence" value="ECO:0007669"/>
    <property type="project" value="UniProtKB-EC"/>
</dbReference>
<dbReference type="GO" id="GO:0097367">
    <property type="term" value="F:carbohydrate derivative binding"/>
    <property type="evidence" value="ECO:0007669"/>
    <property type="project" value="InterPro"/>
</dbReference>
<comment type="pathway">
    <text evidence="4">Carbohydrate degradation; glycolysis; D-glyceraldehyde 3-phosphate and glycerone phosphate from D-glucose: step 2/4.</text>
</comment>
<protein>
    <recommendedName>
        <fullName evidence="4">Glucose-6-phosphate isomerase</fullName>
        <ecNumber evidence="4">5.3.1.9</ecNumber>
    </recommendedName>
</protein>
<dbReference type="UniPathway" id="UPA00109">
    <property type="reaction ID" value="UER00181"/>
</dbReference>
<dbReference type="GO" id="GO:0051156">
    <property type="term" value="P:glucose 6-phosphate metabolic process"/>
    <property type="evidence" value="ECO:0007669"/>
    <property type="project" value="TreeGrafter"/>
</dbReference>
<evidence type="ECO:0000256" key="1">
    <source>
        <dbReference type="ARBA" id="ARBA00022432"/>
    </source>
</evidence>
<comment type="caution">
    <text evidence="5">The sequence shown here is derived from an EMBL/GenBank/DDBJ whole genome shotgun (WGS) entry which is preliminary data.</text>
</comment>
<dbReference type="PRINTS" id="PR00662">
    <property type="entry name" value="G6PISOMERASE"/>
</dbReference>
<accession>A0A1G2CUN2</accession>
<evidence type="ECO:0000256" key="4">
    <source>
        <dbReference type="RuleBase" id="RU000612"/>
    </source>
</evidence>
<dbReference type="InterPro" id="IPR001672">
    <property type="entry name" value="G6P_Isomerase"/>
</dbReference>
<evidence type="ECO:0000256" key="3">
    <source>
        <dbReference type="ARBA" id="ARBA00023235"/>
    </source>
</evidence>
<dbReference type="Pfam" id="PF00342">
    <property type="entry name" value="PGI"/>
    <property type="match status" value="1"/>
</dbReference>
<evidence type="ECO:0000313" key="5">
    <source>
        <dbReference type="EMBL" id="OGZ04942.1"/>
    </source>
</evidence>
<dbReference type="PANTHER" id="PTHR11469">
    <property type="entry name" value="GLUCOSE-6-PHOSPHATE ISOMERASE"/>
    <property type="match status" value="1"/>
</dbReference>
<evidence type="ECO:0000256" key="2">
    <source>
        <dbReference type="ARBA" id="ARBA00023152"/>
    </source>
</evidence>
<comment type="catalytic activity">
    <reaction evidence="4">
        <text>alpha-D-glucose 6-phosphate = beta-D-fructose 6-phosphate</text>
        <dbReference type="Rhea" id="RHEA:11816"/>
        <dbReference type="ChEBI" id="CHEBI:57634"/>
        <dbReference type="ChEBI" id="CHEBI:58225"/>
        <dbReference type="EC" id="5.3.1.9"/>
    </reaction>
</comment>
<organism evidence="5 6">
    <name type="scientific">Candidatus Lloydbacteria bacterium RIFCSPHIGHO2_01_FULL_49_22</name>
    <dbReference type="NCBI Taxonomy" id="1798658"/>
    <lineage>
        <taxon>Bacteria</taxon>
        <taxon>Candidatus Lloydiibacteriota</taxon>
    </lineage>
</organism>
<keyword evidence="3 4" id="KW-0413">Isomerase</keyword>
<dbReference type="PROSITE" id="PS51463">
    <property type="entry name" value="P_GLUCOSE_ISOMERASE_3"/>
    <property type="match status" value="1"/>
</dbReference>
<comment type="similarity">
    <text evidence="4">Belongs to the GPI family.</text>
</comment>
<dbReference type="InterPro" id="IPR046348">
    <property type="entry name" value="SIS_dom_sf"/>
</dbReference>
<dbReference type="Proteomes" id="UP000177122">
    <property type="component" value="Unassembled WGS sequence"/>
</dbReference>
<dbReference type="PANTHER" id="PTHR11469:SF1">
    <property type="entry name" value="GLUCOSE-6-PHOSPHATE ISOMERASE"/>
    <property type="match status" value="1"/>
</dbReference>
<proteinExistence type="inferred from homology"/>
<sequence>MDNLLSCHYYNTSPLRTSHEGSASEALLTEFRRIAALRSGAYVSHNEVIRLPLDPNILGDVKKVAERFYTSQLKFIIIIGIGGSNLGTRAIYDALRGPFDLLSDKAPKLLFLDTTSARMIHDLEEVLGGDVHHKEELVINLISKSGTTTESIANFELLMRYLMQRIDGIEERVVCTTDAFSALWKIAEQKKYGLLEIPKVVGGRFSVFSSVGLFPLLLAGVDVVALRDGAKDMLAQCISDDPNTHHARRSAEILHAEMQRGIAILNIFHFAPELESLGKWERQLIAESLGKEKDLSGKVVHVGITPIVSIGSTDLHSMAQLYFGGPKDKFTMLVHAGSTSSRRVPEQGLLQGLVSGIAGKSPSTIMSAIFDGVMSGYQKNALPFAEVRLPTISPYVLGAYLEWRMLAVIHLAALMHVDPFDQPNVEDYKEGTRRILGSLKD</sequence>
<dbReference type="GO" id="GO:0005829">
    <property type="term" value="C:cytosol"/>
    <property type="evidence" value="ECO:0007669"/>
    <property type="project" value="TreeGrafter"/>
</dbReference>
<dbReference type="GO" id="GO:0006096">
    <property type="term" value="P:glycolytic process"/>
    <property type="evidence" value="ECO:0007669"/>
    <property type="project" value="UniProtKB-UniPathway"/>
</dbReference>
<reference evidence="5 6" key="1">
    <citation type="journal article" date="2016" name="Nat. Commun.">
        <title>Thousands of microbial genomes shed light on interconnected biogeochemical processes in an aquifer system.</title>
        <authorList>
            <person name="Anantharaman K."/>
            <person name="Brown C.T."/>
            <person name="Hug L.A."/>
            <person name="Sharon I."/>
            <person name="Castelle C.J."/>
            <person name="Probst A.J."/>
            <person name="Thomas B.C."/>
            <person name="Singh A."/>
            <person name="Wilkins M.J."/>
            <person name="Karaoz U."/>
            <person name="Brodie E.L."/>
            <person name="Williams K.H."/>
            <person name="Hubbard S.S."/>
            <person name="Banfield J.F."/>
        </authorList>
    </citation>
    <scope>NUCLEOTIDE SEQUENCE [LARGE SCALE GENOMIC DNA]</scope>
</reference>
<dbReference type="EC" id="5.3.1.9" evidence="4"/>
<keyword evidence="1 4" id="KW-0312">Gluconeogenesis</keyword>
<dbReference type="AlphaFoldDB" id="A0A1G2CUN2"/>
<dbReference type="GO" id="GO:0048029">
    <property type="term" value="F:monosaccharide binding"/>
    <property type="evidence" value="ECO:0007669"/>
    <property type="project" value="TreeGrafter"/>
</dbReference>
<dbReference type="EMBL" id="MHLI01000017">
    <property type="protein sequence ID" value="OGZ04942.1"/>
    <property type="molecule type" value="Genomic_DNA"/>
</dbReference>
<evidence type="ECO:0000313" key="6">
    <source>
        <dbReference type="Proteomes" id="UP000177122"/>
    </source>
</evidence>
<dbReference type="GO" id="GO:0006094">
    <property type="term" value="P:gluconeogenesis"/>
    <property type="evidence" value="ECO:0007669"/>
    <property type="project" value="UniProtKB-KW"/>
</dbReference>
<name>A0A1G2CUN2_9BACT</name>